<proteinExistence type="predicted"/>
<feature type="transmembrane region" description="Helical" evidence="1">
    <location>
        <begin position="120"/>
        <end position="143"/>
    </location>
</feature>
<keyword evidence="1" id="KW-0812">Transmembrane</keyword>
<protein>
    <submittedName>
        <fullName evidence="4">G_PROTEIN_RECEP_F1_2 domain-containing protein</fullName>
    </submittedName>
</protein>
<sequence>MSLCDGECQESRRGFAVGSRKQVTSLFYQSSPTPQEEKFPPFRLRSLLTVTKADLPQQKVNKLITSYMKYVPEIKLPQCKMNKKPEIGTMGKVLKGGNNAMIYVITVQALQYRTIGIKRFIVAAVASGLAYSTPIVFISFATADDKKHHLDKNIRMQCSTSNARYQVDARLDDYLCYNYANITSFMSILVVINYGYTYYVLLWRSHDYRKAFLSQLHLYGSSRISVTTVKETRIDKNMSPIRLPSVNYI</sequence>
<reference evidence="2 3" key="2">
    <citation type="submission" date="2018-11" db="EMBL/GenBank/DDBJ databases">
        <authorList>
            <consortium name="Pathogen Informatics"/>
        </authorList>
    </citation>
    <scope>NUCLEOTIDE SEQUENCE [LARGE SCALE GENOMIC DNA]</scope>
</reference>
<dbReference type="OrthoDB" id="5873055at2759"/>
<name>A0A183E295_9BILA</name>
<dbReference type="AlphaFoldDB" id="A0A183E295"/>
<evidence type="ECO:0000313" key="4">
    <source>
        <dbReference type="WBParaSite" id="GPUH_0001510601-mRNA-1"/>
    </source>
</evidence>
<accession>A0A183E295</accession>
<organism evidence="4">
    <name type="scientific">Gongylonema pulchrum</name>
    <dbReference type="NCBI Taxonomy" id="637853"/>
    <lineage>
        <taxon>Eukaryota</taxon>
        <taxon>Metazoa</taxon>
        <taxon>Ecdysozoa</taxon>
        <taxon>Nematoda</taxon>
        <taxon>Chromadorea</taxon>
        <taxon>Rhabditida</taxon>
        <taxon>Spirurina</taxon>
        <taxon>Spiruromorpha</taxon>
        <taxon>Spiruroidea</taxon>
        <taxon>Gongylonematidae</taxon>
        <taxon>Gongylonema</taxon>
    </lineage>
</organism>
<keyword evidence="3" id="KW-1185">Reference proteome</keyword>
<keyword evidence="1" id="KW-1133">Transmembrane helix</keyword>
<gene>
    <name evidence="2" type="ORF">GPUH_LOCUS15085</name>
</gene>
<dbReference type="EMBL" id="UYRT01082011">
    <property type="protein sequence ID" value="VDN25333.1"/>
    <property type="molecule type" value="Genomic_DNA"/>
</dbReference>
<evidence type="ECO:0000313" key="2">
    <source>
        <dbReference type="EMBL" id="VDN25333.1"/>
    </source>
</evidence>
<reference evidence="4" key="1">
    <citation type="submission" date="2016-06" db="UniProtKB">
        <authorList>
            <consortium name="WormBaseParasite"/>
        </authorList>
    </citation>
    <scope>IDENTIFICATION</scope>
</reference>
<feature type="transmembrane region" description="Helical" evidence="1">
    <location>
        <begin position="179"/>
        <end position="201"/>
    </location>
</feature>
<evidence type="ECO:0000256" key="1">
    <source>
        <dbReference type="SAM" id="Phobius"/>
    </source>
</evidence>
<evidence type="ECO:0000313" key="3">
    <source>
        <dbReference type="Proteomes" id="UP000271098"/>
    </source>
</evidence>
<dbReference type="WBParaSite" id="GPUH_0001510601-mRNA-1">
    <property type="protein sequence ID" value="GPUH_0001510601-mRNA-1"/>
    <property type="gene ID" value="GPUH_0001510601"/>
</dbReference>
<keyword evidence="1" id="KW-0472">Membrane</keyword>
<dbReference type="Proteomes" id="UP000271098">
    <property type="component" value="Unassembled WGS sequence"/>
</dbReference>